<accession>A0A1Q2MEG5</accession>
<organism evidence="2 3">
    <name type="scientific">Limihaloglobus sulfuriphilus</name>
    <dbReference type="NCBI Taxonomy" id="1851148"/>
    <lineage>
        <taxon>Bacteria</taxon>
        <taxon>Pseudomonadati</taxon>
        <taxon>Planctomycetota</taxon>
        <taxon>Phycisphaerae</taxon>
        <taxon>Sedimentisphaerales</taxon>
        <taxon>Sedimentisphaeraceae</taxon>
        <taxon>Limihaloglobus</taxon>
    </lineage>
</organism>
<dbReference type="AlphaFoldDB" id="A0A1Q2MEG5"/>
<dbReference type="PANTHER" id="PTHR46615:SF1">
    <property type="entry name" value="ARYLSULFATASE K"/>
    <property type="match status" value="1"/>
</dbReference>
<feature type="domain" description="Sulfatase N-terminal" evidence="1">
    <location>
        <begin position="37"/>
        <end position="369"/>
    </location>
</feature>
<dbReference type="OrthoDB" id="279611at2"/>
<dbReference type="KEGG" id="pbas:SMSP2_01424"/>
<dbReference type="GO" id="GO:0015024">
    <property type="term" value="F:glucuronate-2-sulfatase activity"/>
    <property type="evidence" value="ECO:0007669"/>
    <property type="project" value="TreeGrafter"/>
</dbReference>
<dbReference type="InterPro" id="IPR000917">
    <property type="entry name" value="Sulfatase_N"/>
</dbReference>
<reference evidence="3" key="1">
    <citation type="submission" date="2017-02" db="EMBL/GenBank/DDBJ databases">
        <title>Comparative genomics and description of representatives of a novel lineage of planctomycetes thriving in anoxic sediments.</title>
        <authorList>
            <person name="Spring S."/>
            <person name="Bunk B."/>
            <person name="Sproer C."/>
        </authorList>
    </citation>
    <scope>NUCLEOTIDE SEQUENCE [LARGE SCALE GENOMIC DNA]</scope>
    <source>
        <strain evidence="3">SM-Chi-D1</strain>
    </source>
</reference>
<dbReference type="EC" id="3.1.6.1" evidence="2"/>
<protein>
    <submittedName>
        <fullName evidence="2">Arylsulfatase</fullName>
        <ecNumber evidence="2">3.1.6.1</ecNumber>
    </submittedName>
</protein>
<dbReference type="InterPro" id="IPR017850">
    <property type="entry name" value="Alkaline_phosphatase_core_sf"/>
</dbReference>
<dbReference type="EMBL" id="CP019646">
    <property type="protein sequence ID" value="AQQ71060.1"/>
    <property type="molecule type" value="Genomic_DNA"/>
</dbReference>
<keyword evidence="3" id="KW-1185">Reference proteome</keyword>
<gene>
    <name evidence="2" type="ORF">SMSP2_01424</name>
</gene>
<proteinExistence type="predicted"/>
<dbReference type="SUPFAM" id="SSF53649">
    <property type="entry name" value="Alkaline phosphatase-like"/>
    <property type="match status" value="1"/>
</dbReference>
<evidence type="ECO:0000313" key="3">
    <source>
        <dbReference type="Proteomes" id="UP000188181"/>
    </source>
</evidence>
<dbReference type="PANTHER" id="PTHR46615">
    <property type="entry name" value="ARYLSULFATASE K"/>
    <property type="match status" value="1"/>
</dbReference>
<dbReference type="PROSITE" id="PS51257">
    <property type="entry name" value="PROKAR_LIPOPROTEIN"/>
    <property type="match status" value="1"/>
</dbReference>
<dbReference type="Pfam" id="PF00884">
    <property type="entry name" value="Sulfatase"/>
    <property type="match status" value="1"/>
</dbReference>
<evidence type="ECO:0000313" key="2">
    <source>
        <dbReference type="EMBL" id="AQQ71060.1"/>
    </source>
</evidence>
<dbReference type="STRING" id="1851148.SMSP2_01424"/>
<dbReference type="Gene3D" id="3.40.720.10">
    <property type="entry name" value="Alkaline Phosphatase, subunit A"/>
    <property type="match status" value="1"/>
</dbReference>
<name>A0A1Q2MEG5_9BACT</name>
<evidence type="ECO:0000259" key="1">
    <source>
        <dbReference type="Pfam" id="PF00884"/>
    </source>
</evidence>
<dbReference type="InterPro" id="IPR051849">
    <property type="entry name" value="GAG-degrading_sulfatase"/>
</dbReference>
<dbReference type="GO" id="GO:0004065">
    <property type="term" value="F:arylsulfatase activity"/>
    <property type="evidence" value="ECO:0007669"/>
    <property type="project" value="UniProtKB-EC"/>
</dbReference>
<dbReference type="Proteomes" id="UP000188181">
    <property type="component" value="Chromosome"/>
</dbReference>
<sequence>MKNRREFLKQTLLTAGVTLTGCKMKNQNIANTIDRRPNILYIMTDQQCASAMSCAGNPDLKTPAMDSIAAEGVMFEKAYCTQPVCVPSRVSMFTGKMPHETEVTYNTEDYGLSPKNGIIGKIMNEAGYDCGYAGKWHVTIPPRDIDLHGFETIFTTVPKGQRLLHGFGEQTEAADHSDFQIPEFTGKFLDRRREKPYFLFVSFTNPHDICQWARGDSLPNGDIGEAPEAEKCPLLPDNFEIPKDEPSIIRTHKSQSPKMYPSGDWQDDKWRQYRWAYYRCTELIDSLIEKVLKQARGIESTRETVIIFTSDHGDGNAAHKWNQKMVLYEEPARIPLIITTQNKKLKNTKDSTHLVSNGLDLIPTICDYAQTSPPQDLRGLSLKDIVQKGSTEKWRDYVVCETDLHHKYGQPDGNLGRMLRTDNYKYIIYSNGRGREQLFNMSIDPGEKLNLAQDKKYRSELQRHRGLLKEWCKETNDTDFISCIPE</sequence>
<keyword evidence="2" id="KW-0378">Hydrolase</keyword>